<dbReference type="InterPro" id="IPR000330">
    <property type="entry name" value="SNF2_N"/>
</dbReference>
<dbReference type="SMART" id="SM00490">
    <property type="entry name" value="HELICc"/>
    <property type="match status" value="1"/>
</dbReference>
<keyword evidence="4" id="KW-0347">Helicase</keyword>
<feature type="domain" description="Helicase C-terminal" evidence="3">
    <location>
        <begin position="526"/>
        <end position="683"/>
    </location>
</feature>
<dbReference type="InterPro" id="IPR027417">
    <property type="entry name" value="P-loop_NTPase"/>
</dbReference>
<evidence type="ECO:0000256" key="1">
    <source>
        <dbReference type="ARBA" id="ARBA00022801"/>
    </source>
</evidence>
<dbReference type="InterPro" id="IPR049730">
    <property type="entry name" value="SNF2/RAD54-like_C"/>
</dbReference>
<dbReference type="SMART" id="SM00487">
    <property type="entry name" value="DEXDc"/>
    <property type="match status" value="1"/>
</dbReference>
<dbReference type="PANTHER" id="PTHR45629:SF7">
    <property type="entry name" value="DNA EXCISION REPAIR PROTEIN ERCC-6-RELATED"/>
    <property type="match status" value="1"/>
</dbReference>
<dbReference type="GO" id="GO:0016787">
    <property type="term" value="F:hydrolase activity"/>
    <property type="evidence" value="ECO:0007669"/>
    <property type="project" value="UniProtKB-KW"/>
</dbReference>
<dbReference type="GO" id="GO:0004386">
    <property type="term" value="F:helicase activity"/>
    <property type="evidence" value="ECO:0007669"/>
    <property type="project" value="UniProtKB-KW"/>
</dbReference>
<protein>
    <submittedName>
        <fullName evidence="4">DNA helicase</fullName>
    </submittedName>
</protein>
<keyword evidence="4" id="KW-0547">Nucleotide-binding</keyword>
<dbReference type="Pfam" id="PF00271">
    <property type="entry name" value="Helicase_C"/>
    <property type="match status" value="1"/>
</dbReference>
<dbReference type="GeneID" id="65115717"/>
<proteinExistence type="predicted"/>
<sequence length="693" mass="77668">MAAIELESDNPSVLERIECLRTGGVWAELADDDTSPTGIEVWWPSGLAVVHRKRNQEALKGLGGLKVTSGGGQLPLSLTNCKALRETFGEKLEISEGLNEWALEEIERLGAIENFASASSDAELSEHFAREVPAINRVVHPYQRAGIAFLTHTRRALLADHPGLGKTLQTIGAMAESQIVGDILVAAPSIAVATTWPDELATWAPGDEVVPVMGTGPKRKKILDGLGPAPTDRRRWVIINLEMMRAEWVKPRRVRRPHKRTGQMGWFEEKGWWDHKYPQLHEREWAAFVIDESHRCLICHSATPQSQTQVRAGAGMIPVAENGLKIALSGTPFRGKPENLWGTLNWLYPVKYHAYWSWAQQWFHVLGDPRSNEGRGASHVEIAGLDETKAKLFYEDIAPIMLRRTKREVRPELPDKLYAGTPLPNPDTGFVDEHSPVGHWLDMEPKQAKAYREIAEQAETMLDSGVLVASTFLAELTRLKQFAICHGDIETFMKDGEEAYRFLPQMPSNKFNWLVEFLDGLGINKNMSTELDEEGEERKVVVASQFTSILDMYEAELAKLGIECLKVTGKVSQAQRKANKDRWQQPGGPRVFLLNTAAGGVSLTLDAADDLVFLDETWIPDEQEQVEDRIHRVSRIHQVTIHYLRSLGTVEENIAFTTGSRERLTKMLIDGQRGVNFARSLLTPITREKRKAA</sequence>
<dbReference type="PANTHER" id="PTHR45629">
    <property type="entry name" value="SNF2/RAD54 FAMILY MEMBER"/>
    <property type="match status" value="1"/>
</dbReference>
<dbReference type="InterPro" id="IPR050496">
    <property type="entry name" value="SNF2_RAD54_helicase_repair"/>
</dbReference>
<dbReference type="GO" id="GO:0005524">
    <property type="term" value="F:ATP binding"/>
    <property type="evidence" value="ECO:0007669"/>
    <property type="project" value="InterPro"/>
</dbReference>
<dbReference type="KEGG" id="vg:65115717"/>
<dbReference type="PROSITE" id="PS51192">
    <property type="entry name" value="HELICASE_ATP_BIND_1"/>
    <property type="match status" value="1"/>
</dbReference>
<keyword evidence="1" id="KW-0378">Hydrolase</keyword>
<dbReference type="CDD" id="cd18793">
    <property type="entry name" value="SF2_C_SNF"/>
    <property type="match status" value="1"/>
</dbReference>
<keyword evidence="5" id="KW-1185">Reference proteome</keyword>
<dbReference type="Gene3D" id="3.40.50.300">
    <property type="entry name" value="P-loop containing nucleotide triphosphate hydrolases"/>
    <property type="match status" value="1"/>
</dbReference>
<dbReference type="RefSeq" id="YP_010098049.1">
    <property type="nucleotide sequence ID" value="NC_055763.1"/>
</dbReference>
<name>A0A385DPR3_9CAUD</name>
<keyword evidence="4" id="KW-0067">ATP-binding</keyword>
<feature type="domain" description="Helicase ATP-binding" evidence="2">
    <location>
        <begin position="147"/>
        <end position="350"/>
    </location>
</feature>
<dbReference type="Proteomes" id="UP000263654">
    <property type="component" value="Segment"/>
</dbReference>
<evidence type="ECO:0000259" key="2">
    <source>
        <dbReference type="PROSITE" id="PS51192"/>
    </source>
</evidence>
<dbReference type="InterPro" id="IPR014001">
    <property type="entry name" value="Helicase_ATP-bd"/>
</dbReference>
<evidence type="ECO:0000259" key="3">
    <source>
        <dbReference type="PROSITE" id="PS51194"/>
    </source>
</evidence>
<dbReference type="Gene3D" id="3.40.50.10810">
    <property type="entry name" value="Tandem AAA-ATPase domain"/>
    <property type="match status" value="1"/>
</dbReference>
<evidence type="ECO:0000313" key="5">
    <source>
        <dbReference type="Proteomes" id="UP000263654"/>
    </source>
</evidence>
<dbReference type="Pfam" id="PF00176">
    <property type="entry name" value="SNF2-rel_dom"/>
    <property type="match status" value="1"/>
</dbReference>
<reference evidence="4 5" key="1">
    <citation type="submission" date="2018-07" db="EMBL/GenBank/DDBJ databases">
        <authorList>
            <person name="Burke E.M."/>
            <person name="Good S."/>
            <person name="Jeffords E.T."/>
            <person name="Pearson M."/>
            <person name="Sohlstrom A."/>
            <person name="Westholm D.E."/>
            <person name="Butela K.A."/>
            <person name="Garlena R.A."/>
            <person name="Russell D.A."/>
            <person name="Pope W.H."/>
            <person name="Jacobs-Sera D."/>
            <person name="Hatfull G.F."/>
        </authorList>
    </citation>
    <scope>NUCLEOTIDE SEQUENCE [LARGE SCALE GENOMIC DNA]</scope>
</reference>
<dbReference type="EMBL" id="MH669007">
    <property type="protein sequence ID" value="AXQ61391.1"/>
    <property type="molecule type" value="Genomic_DNA"/>
</dbReference>
<gene>
    <name evidence="4" type="primary">72</name>
    <name evidence="4" type="ORF">SEA_MARIETTA_72</name>
</gene>
<dbReference type="InterPro" id="IPR038718">
    <property type="entry name" value="SNF2-like_sf"/>
</dbReference>
<accession>A0A385DPR3</accession>
<dbReference type="PROSITE" id="PS51194">
    <property type="entry name" value="HELICASE_CTER"/>
    <property type="match status" value="1"/>
</dbReference>
<organism evidence="4 5">
    <name type="scientific">Gordonia phage Marietta</name>
    <dbReference type="NCBI Taxonomy" id="2301558"/>
    <lineage>
        <taxon>Viruses</taxon>
        <taxon>Duplodnaviria</taxon>
        <taxon>Heunggongvirae</taxon>
        <taxon>Uroviricota</taxon>
        <taxon>Caudoviricetes</taxon>
        <taxon>Zierdtviridae</taxon>
        <taxon>Emilbogenvirinae</taxon>
        <taxon>Sukkupivirus</taxon>
        <taxon>Sukkupivirus marietta</taxon>
    </lineage>
</organism>
<dbReference type="SUPFAM" id="SSF52540">
    <property type="entry name" value="P-loop containing nucleoside triphosphate hydrolases"/>
    <property type="match status" value="2"/>
</dbReference>
<evidence type="ECO:0000313" key="4">
    <source>
        <dbReference type="EMBL" id="AXQ61391.1"/>
    </source>
</evidence>
<dbReference type="InterPro" id="IPR001650">
    <property type="entry name" value="Helicase_C-like"/>
</dbReference>